<proteinExistence type="predicted"/>
<name>A0ACA9M8N9_9GLOM</name>
<sequence length="385" mass="44313">FSNVYNQSNQFAVDPLSPQVDASNQIQELTDNEDLIELEDTPFFVNDVTPKQHNTRSHKLVRVESEDKTNEPSIGEFSNLPEQDKASDKPKVPNKPTKKNIAPQKKNDRPSKIMELDEDTDEDSEDDIPNEEFEEEELEDKIFNFSNISECGFFNKYYSRNYDLVIYNKLYPIFEFKVAPEILNIKPLRITAPALMTSDNQNFNNNPKLSTDILIFYSDYEKDDDNAFGSNQSLSIDTKSVDFIEFTDFYSYNNDEIVEQSFNIKNLDPLHQIELENLLHNNSDVFTWTSNDLGRTGLTKHVIDTGDELPIKQRPYRRFPKEKDPSLNQLLRKDVAYNWGPSQQCAFKALKDKLSSSPILAFSRFDKEFILSTDASGYALGAILS</sequence>
<evidence type="ECO:0000313" key="2">
    <source>
        <dbReference type="Proteomes" id="UP000789702"/>
    </source>
</evidence>
<evidence type="ECO:0000313" key="1">
    <source>
        <dbReference type="EMBL" id="CAG8563403.1"/>
    </source>
</evidence>
<organism evidence="1 2">
    <name type="scientific">Dentiscutata heterogama</name>
    <dbReference type="NCBI Taxonomy" id="1316150"/>
    <lineage>
        <taxon>Eukaryota</taxon>
        <taxon>Fungi</taxon>
        <taxon>Fungi incertae sedis</taxon>
        <taxon>Mucoromycota</taxon>
        <taxon>Glomeromycotina</taxon>
        <taxon>Glomeromycetes</taxon>
        <taxon>Diversisporales</taxon>
        <taxon>Gigasporaceae</taxon>
        <taxon>Dentiscutata</taxon>
    </lineage>
</organism>
<gene>
    <name evidence="1" type="ORF">DHETER_LOCUS5746</name>
</gene>
<feature type="non-terminal residue" evidence="1">
    <location>
        <position position="1"/>
    </location>
</feature>
<reference evidence="1" key="1">
    <citation type="submission" date="2021-06" db="EMBL/GenBank/DDBJ databases">
        <authorList>
            <person name="Kallberg Y."/>
            <person name="Tangrot J."/>
            <person name="Rosling A."/>
        </authorList>
    </citation>
    <scope>NUCLEOTIDE SEQUENCE</scope>
    <source>
        <strain evidence="1">IL203A</strain>
    </source>
</reference>
<keyword evidence="2" id="KW-1185">Reference proteome</keyword>
<protein>
    <submittedName>
        <fullName evidence="1">14757_t:CDS:1</fullName>
    </submittedName>
</protein>
<accession>A0ACA9M8N9</accession>
<comment type="caution">
    <text evidence="1">The sequence shown here is derived from an EMBL/GenBank/DDBJ whole genome shotgun (WGS) entry which is preliminary data.</text>
</comment>
<dbReference type="EMBL" id="CAJVPU010006660">
    <property type="protein sequence ID" value="CAG8563403.1"/>
    <property type="molecule type" value="Genomic_DNA"/>
</dbReference>
<dbReference type="Proteomes" id="UP000789702">
    <property type="component" value="Unassembled WGS sequence"/>
</dbReference>